<dbReference type="InterPro" id="IPR021352">
    <property type="entry name" value="DUF2971"/>
</dbReference>
<dbReference type="EMBL" id="MAAF01000044">
    <property type="protein sequence ID" value="OUR81675.1"/>
    <property type="molecule type" value="Genomic_DNA"/>
</dbReference>
<evidence type="ECO:0000313" key="1">
    <source>
        <dbReference type="EMBL" id="OUR81675.1"/>
    </source>
</evidence>
<name>A0A1Y5EL98_COLPS</name>
<accession>A0A1Y5EL98</accession>
<dbReference type="Proteomes" id="UP000243053">
    <property type="component" value="Unassembled WGS sequence"/>
</dbReference>
<proteinExistence type="predicted"/>
<gene>
    <name evidence="1" type="ORF">A9Q75_07150</name>
</gene>
<evidence type="ECO:0008006" key="3">
    <source>
        <dbReference type="Google" id="ProtNLM"/>
    </source>
</evidence>
<sequence length="247" mass="28884">MKNTLFRYSSPSSKFFLNELTKRELYFSHPSDFNDPFDCQMEYKRALEEALEQANLKEYFSSKELSELLEHTLNNVGVCCFSRAKKNQLMWSHYAEKHTGICLGFNREVLRRDLSINLIKNVVYQASHPLDTMIGQFQILAMDDVPDIKALLNTFIYPLLITKYSYWKYERETRFITKNYGTQSISNKAIQSLTLGLKISNDIKGKVFRLLQQPEWSHVKVYQAKKAQGRFALDFDRLSQSGELICQ</sequence>
<comment type="caution">
    <text evidence="1">The sequence shown here is derived from an EMBL/GenBank/DDBJ whole genome shotgun (WGS) entry which is preliminary data.</text>
</comment>
<organism evidence="1 2">
    <name type="scientific">Colwellia psychrerythraea</name>
    <name type="common">Vibrio psychroerythus</name>
    <dbReference type="NCBI Taxonomy" id="28229"/>
    <lineage>
        <taxon>Bacteria</taxon>
        <taxon>Pseudomonadati</taxon>
        <taxon>Pseudomonadota</taxon>
        <taxon>Gammaproteobacteria</taxon>
        <taxon>Alteromonadales</taxon>
        <taxon>Colwelliaceae</taxon>
        <taxon>Colwellia</taxon>
    </lineage>
</organism>
<reference evidence="2" key="1">
    <citation type="journal article" date="2017" name="Proc. Natl. Acad. Sci. U.S.A.">
        <title>Simulation of Deepwater Horizon oil plume reveals substrate specialization within a complex community of hydrocarbon degraders.</title>
        <authorList>
            <person name="Hu P."/>
            <person name="Dubinsky E.A."/>
            <person name="Probst A.J."/>
            <person name="Wang J."/>
            <person name="Sieber C.M.K."/>
            <person name="Tom L.M."/>
            <person name="Gardinali P."/>
            <person name="Banfield J.F."/>
            <person name="Atlas R.M."/>
            <person name="Andersen G.L."/>
        </authorList>
    </citation>
    <scope>NUCLEOTIDE SEQUENCE [LARGE SCALE GENOMIC DNA]</scope>
</reference>
<protein>
    <recommendedName>
        <fullName evidence="3">DUF2971 domain-containing protein</fullName>
    </recommendedName>
</protein>
<dbReference type="Pfam" id="PF11185">
    <property type="entry name" value="DUF2971"/>
    <property type="match status" value="1"/>
</dbReference>
<dbReference type="AlphaFoldDB" id="A0A1Y5EL98"/>
<evidence type="ECO:0000313" key="2">
    <source>
        <dbReference type="Proteomes" id="UP000243053"/>
    </source>
</evidence>